<name>A0A512DZE7_9PROT</name>
<gene>
    <name evidence="1" type="ORF">SAE02_60060</name>
</gene>
<protein>
    <submittedName>
        <fullName evidence="1">Uncharacterized protein</fullName>
    </submittedName>
</protein>
<dbReference type="EMBL" id="BJYZ01000032">
    <property type="protein sequence ID" value="GEO41858.1"/>
    <property type="molecule type" value="Genomic_DNA"/>
</dbReference>
<organism evidence="1 2">
    <name type="scientific">Skermanella aerolata</name>
    <dbReference type="NCBI Taxonomy" id="393310"/>
    <lineage>
        <taxon>Bacteria</taxon>
        <taxon>Pseudomonadati</taxon>
        <taxon>Pseudomonadota</taxon>
        <taxon>Alphaproteobacteria</taxon>
        <taxon>Rhodospirillales</taxon>
        <taxon>Azospirillaceae</taxon>
        <taxon>Skermanella</taxon>
    </lineage>
</organism>
<reference evidence="1 2" key="1">
    <citation type="submission" date="2019-07" db="EMBL/GenBank/DDBJ databases">
        <title>Whole genome shotgun sequence of Skermanella aerolata NBRC 106429.</title>
        <authorList>
            <person name="Hosoyama A."/>
            <person name="Uohara A."/>
            <person name="Ohji S."/>
            <person name="Ichikawa N."/>
        </authorList>
    </citation>
    <scope>NUCLEOTIDE SEQUENCE [LARGE SCALE GENOMIC DNA]</scope>
    <source>
        <strain evidence="1 2">NBRC 106429</strain>
    </source>
</reference>
<dbReference type="RefSeq" id="WP_147040991.1">
    <property type="nucleotide sequence ID" value="NZ_BJYZ01000032.1"/>
</dbReference>
<keyword evidence="2" id="KW-1185">Reference proteome</keyword>
<comment type="caution">
    <text evidence="1">The sequence shown here is derived from an EMBL/GenBank/DDBJ whole genome shotgun (WGS) entry which is preliminary data.</text>
</comment>
<sequence length="78" mass="8865">MAPQVRHIHKGASVTDCFADHLSGFKLHTLNIAGLVFDEPAAMPMGSIKYHMYAESPKIDSIPVNLEYLSWFRKNQEY</sequence>
<proteinExistence type="predicted"/>
<dbReference type="AlphaFoldDB" id="A0A512DZE7"/>
<dbReference type="Proteomes" id="UP000321523">
    <property type="component" value="Unassembled WGS sequence"/>
</dbReference>
<accession>A0A512DZE7</accession>
<evidence type="ECO:0000313" key="2">
    <source>
        <dbReference type="Proteomes" id="UP000321523"/>
    </source>
</evidence>
<evidence type="ECO:0000313" key="1">
    <source>
        <dbReference type="EMBL" id="GEO41858.1"/>
    </source>
</evidence>